<proteinExistence type="predicted"/>
<dbReference type="NCBIfam" id="TIGR02532">
    <property type="entry name" value="IV_pilin_GFxxxE"/>
    <property type="match status" value="1"/>
</dbReference>
<dbReference type="Pfam" id="PF16732">
    <property type="entry name" value="ComP_DUS"/>
    <property type="match status" value="1"/>
</dbReference>
<reference evidence="3" key="1">
    <citation type="journal article" date="2019" name="Int. J. Syst. Evol. Microbiol.">
        <title>The Global Catalogue of Microorganisms (GCM) 10K type strain sequencing project: providing services to taxonomists for standard genome sequencing and annotation.</title>
        <authorList>
            <consortium name="The Broad Institute Genomics Platform"/>
            <consortium name="The Broad Institute Genome Sequencing Center for Infectious Disease"/>
            <person name="Wu L."/>
            <person name="Ma J."/>
        </authorList>
    </citation>
    <scope>NUCLEOTIDE SEQUENCE [LARGE SCALE GENOMIC DNA]</scope>
    <source>
        <strain evidence="3">IBRC 10765</strain>
    </source>
</reference>
<sequence length="145" mass="15404">MTTRVRLTKQQPTSSPKAQGFSLIELMIVVAVMGILVVIAVPNYQRYTQDARRADAQAVMLNYVARLERNLSINSSYLVGGVAPALPANPEGYTLSFPAATPVTATTFVLSAAPVAGGPQATDRCGTMTISNTGARTADEANCWR</sequence>
<keyword evidence="1" id="KW-1133">Transmembrane helix</keyword>
<comment type="caution">
    <text evidence="2">The sequence shown here is derived from an EMBL/GenBank/DDBJ whole genome shotgun (WGS) entry which is preliminary data.</text>
</comment>
<dbReference type="InterPro" id="IPR045584">
    <property type="entry name" value="Pilin-like"/>
</dbReference>
<dbReference type="EMBL" id="JBHRYR010000004">
    <property type="protein sequence ID" value="MFC3853851.1"/>
    <property type="molecule type" value="Genomic_DNA"/>
</dbReference>
<dbReference type="SUPFAM" id="SSF54523">
    <property type="entry name" value="Pili subunits"/>
    <property type="match status" value="1"/>
</dbReference>
<dbReference type="PANTHER" id="PTHR30093:SF47">
    <property type="entry name" value="TYPE IV PILUS NON-CORE MINOR PILIN PILE"/>
    <property type="match status" value="1"/>
</dbReference>
<keyword evidence="3" id="KW-1185">Reference proteome</keyword>
<organism evidence="2 3">
    <name type="scientific">Saccharospirillum mangrovi</name>
    <dbReference type="NCBI Taxonomy" id="2161747"/>
    <lineage>
        <taxon>Bacteria</taxon>
        <taxon>Pseudomonadati</taxon>
        <taxon>Pseudomonadota</taxon>
        <taxon>Gammaproteobacteria</taxon>
        <taxon>Oceanospirillales</taxon>
        <taxon>Saccharospirillaceae</taxon>
        <taxon>Saccharospirillum</taxon>
    </lineage>
</organism>
<keyword evidence="1" id="KW-0812">Transmembrane</keyword>
<dbReference type="InterPro" id="IPR031982">
    <property type="entry name" value="PilE-like"/>
</dbReference>
<keyword evidence="1" id="KW-0472">Membrane</keyword>
<dbReference type="RefSeq" id="WP_380697487.1">
    <property type="nucleotide sequence ID" value="NZ_JBHRYR010000004.1"/>
</dbReference>
<evidence type="ECO:0000256" key="1">
    <source>
        <dbReference type="SAM" id="Phobius"/>
    </source>
</evidence>
<protein>
    <submittedName>
        <fullName evidence="2">Type IV pilin protein</fullName>
    </submittedName>
</protein>
<gene>
    <name evidence="2" type="ORF">ACFOOG_13485</name>
</gene>
<dbReference type="Gene3D" id="3.30.700.10">
    <property type="entry name" value="Glycoprotein, Type 4 Pilin"/>
    <property type="match status" value="1"/>
</dbReference>
<evidence type="ECO:0000313" key="2">
    <source>
        <dbReference type="EMBL" id="MFC3853851.1"/>
    </source>
</evidence>
<evidence type="ECO:0000313" key="3">
    <source>
        <dbReference type="Proteomes" id="UP001595617"/>
    </source>
</evidence>
<dbReference type="PANTHER" id="PTHR30093">
    <property type="entry name" value="GENERAL SECRETION PATHWAY PROTEIN G"/>
    <property type="match status" value="1"/>
</dbReference>
<dbReference type="Pfam" id="PF07963">
    <property type="entry name" value="N_methyl"/>
    <property type="match status" value="1"/>
</dbReference>
<accession>A0ABV8A0E5</accession>
<feature type="transmembrane region" description="Helical" evidence="1">
    <location>
        <begin position="20"/>
        <end position="44"/>
    </location>
</feature>
<name>A0ABV8A0E5_9GAMM</name>
<dbReference type="InterPro" id="IPR012902">
    <property type="entry name" value="N_methyl_site"/>
</dbReference>
<dbReference type="PROSITE" id="PS00409">
    <property type="entry name" value="PROKAR_NTER_METHYL"/>
    <property type="match status" value="1"/>
</dbReference>
<dbReference type="Proteomes" id="UP001595617">
    <property type="component" value="Unassembled WGS sequence"/>
</dbReference>